<reference evidence="4 6" key="1">
    <citation type="submission" date="2017-01" db="EMBL/GenBank/DDBJ databases">
        <title>Lactobacillus chiayiensis sp. nov., a lactic acid bacterium isolated from compost.</title>
        <authorList>
            <person name="Huang C.-H."/>
        </authorList>
    </citation>
    <scope>NUCLEOTIDE SEQUENCE [LARGE SCALE GENOMIC DNA]</scope>
    <source>
        <strain evidence="6">chh01</strain>
        <strain evidence="4">Chh01</strain>
    </source>
</reference>
<evidence type="ECO:0000313" key="5">
    <source>
        <dbReference type="EMBL" id="UYN56411.1"/>
    </source>
</evidence>
<accession>A0A4Q1TKA3</accession>
<reference evidence="5" key="2">
    <citation type="submission" date="2022-10" db="EMBL/GenBank/DDBJ databases">
        <title>Comparative genomic analysis and in-vitro probiotic properties of the potential probiotic L. chiayiensis AACE 3.</title>
        <authorList>
            <person name="Kang X."/>
        </authorList>
    </citation>
    <scope>NUCLEOTIDE SEQUENCE</scope>
    <source>
        <strain evidence="5">AACE 3</strain>
    </source>
</reference>
<feature type="domain" description="N-acetyltransferase" evidence="3">
    <location>
        <begin position="4"/>
        <end position="162"/>
    </location>
</feature>
<dbReference type="InterPro" id="IPR050832">
    <property type="entry name" value="Bact_Acetyltransf"/>
</dbReference>
<evidence type="ECO:0000256" key="2">
    <source>
        <dbReference type="ARBA" id="ARBA00023315"/>
    </source>
</evidence>
<evidence type="ECO:0000313" key="6">
    <source>
        <dbReference type="Proteomes" id="UP000290475"/>
    </source>
</evidence>
<name>A0A4Q1TKA3_9LACO</name>
<keyword evidence="7" id="KW-1185">Reference proteome</keyword>
<dbReference type="EMBL" id="CP107523">
    <property type="protein sequence ID" value="UYN56411.1"/>
    <property type="molecule type" value="Genomic_DNA"/>
</dbReference>
<dbReference type="RefSeq" id="WP_129302815.1">
    <property type="nucleotide sequence ID" value="NZ_CP074378.1"/>
</dbReference>
<organism evidence="4 6">
    <name type="scientific">Lacticaseibacillus chiayiensis</name>
    <dbReference type="NCBI Taxonomy" id="2100821"/>
    <lineage>
        <taxon>Bacteria</taxon>
        <taxon>Bacillati</taxon>
        <taxon>Bacillota</taxon>
        <taxon>Bacilli</taxon>
        <taxon>Lactobacillales</taxon>
        <taxon>Lactobacillaceae</taxon>
        <taxon>Lacticaseibacillus</taxon>
    </lineage>
</organism>
<dbReference type="EMBL" id="MSSM01000040">
    <property type="protein sequence ID" value="RXT18884.1"/>
    <property type="molecule type" value="Genomic_DNA"/>
</dbReference>
<keyword evidence="1 4" id="KW-0808">Transferase</keyword>
<dbReference type="GO" id="GO:0016747">
    <property type="term" value="F:acyltransferase activity, transferring groups other than amino-acyl groups"/>
    <property type="evidence" value="ECO:0007669"/>
    <property type="project" value="InterPro"/>
</dbReference>
<dbReference type="CDD" id="cd04301">
    <property type="entry name" value="NAT_SF"/>
    <property type="match status" value="1"/>
</dbReference>
<dbReference type="AlphaFoldDB" id="A0A4Q1TKA3"/>
<evidence type="ECO:0000256" key="1">
    <source>
        <dbReference type="ARBA" id="ARBA00022679"/>
    </source>
</evidence>
<dbReference type="SUPFAM" id="SSF55729">
    <property type="entry name" value="Acyl-CoA N-acyltransferases (Nat)"/>
    <property type="match status" value="1"/>
</dbReference>
<protein>
    <submittedName>
        <fullName evidence="4">GNAT family N-acetyltransferase</fullName>
    </submittedName>
</protein>
<evidence type="ECO:0000313" key="4">
    <source>
        <dbReference type="EMBL" id="RXT18884.1"/>
    </source>
</evidence>
<dbReference type="PROSITE" id="PS51186">
    <property type="entry name" value="GNAT"/>
    <property type="match status" value="1"/>
</dbReference>
<dbReference type="Gene3D" id="3.40.630.30">
    <property type="match status" value="1"/>
</dbReference>
<dbReference type="Pfam" id="PF00583">
    <property type="entry name" value="Acetyltransf_1"/>
    <property type="match status" value="1"/>
</dbReference>
<dbReference type="PANTHER" id="PTHR43877">
    <property type="entry name" value="AMINOALKYLPHOSPHONATE N-ACETYLTRANSFERASE-RELATED-RELATED"/>
    <property type="match status" value="1"/>
</dbReference>
<dbReference type="Proteomes" id="UP000290475">
    <property type="component" value="Unassembled WGS sequence"/>
</dbReference>
<evidence type="ECO:0000259" key="3">
    <source>
        <dbReference type="PROSITE" id="PS51186"/>
    </source>
</evidence>
<gene>
    <name evidence="4" type="ORF">BVJ53_13180</name>
    <name evidence="5" type="ORF">OFW50_13245</name>
</gene>
<dbReference type="Proteomes" id="UP001164790">
    <property type="component" value="Chromosome"/>
</dbReference>
<evidence type="ECO:0000313" key="7">
    <source>
        <dbReference type="Proteomes" id="UP001164790"/>
    </source>
</evidence>
<proteinExistence type="predicted"/>
<dbReference type="InterPro" id="IPR000182">
    <property type="entry name" value="GNAT_dom"/>
</dbReference>
<keyword evidence="2" id="KW-0012">Acyltransferase</keyword>
<sequence>MADIRIVKATPDTDFDAVSRVYYETWQFAYRHLLPESFLKQLTQDSWHPERRWKNTFLAMNGTTKIVGVCSFGPARMADYEGWGELYSLYVLPHFQRQRIGGQLIGQALKQLKRNYARQYVRVLNNNLAAQRFYQQFGFKKTELVLEDVTRFGTIRELMMIREGTG</sequence>
<dbReference type="InterPro" id="IPR016181">
    <property type="entry name" value="Acyl_CoA_acyltransferase"/>
</dbReference>